<keyword evidence="1" id="KW-0805">Transcription regulation</keyword>
<evidence type="ECO:0000256" key="1">
    <source>
        <dbReference type="ARBA" id="ARBA00023015"/>
    </source>
</evidence>
<organism evidence="6 7">
    <name type="scientific">Flagellimonas taeanensis</name>
    <dbReference type="NCBI Taxonomy" id="1005926"/>
    <lineage>
        <taxon>Bacteria</taxon>
        <taxon>Pseudomonadati</taxon>
        <taxon>Bacteroidota</taxon>
        <taxon>Flavobacteriia</taxon>
        <taxon>Flavobacteriales</taxon>
        <taxon>Flavobacteriaceae</taxon>
        <taxon>Flagellimonas</taxon>
    </lineage>
</organism>
<evidence type="ECO:0000256" key="3">
    <source>
        <dbReference type="ARBA" id="ARBA00023163"/>
    </source>
</evidence>
<dbReference type="Gene3D" id="1.10.10.60">
    <property type="entry name" value="Homeodomain-like"/>
    <property type="match status" value="1"/>
</dbReference>
<dbReference type="OrthoDB" id="323290at2"/>
<evidence type="ECO:0000313" key="7">
    <source>
        <dbReference type="Proteomes" id="UP000184031"/>
    </source>
</evidence>
<dbReference type="InterPro" id="IPR018060">
    <property type="entry name" value="HTH_AraC"/>
</dbReference>
<keyword evidence="3" id="KW-0804">Transcription</keyword>
<evidence type="ECO:0000313" key="6">
    <source>
        <dbReference type="EMBL" id="SHK68481.1"/>
    </source>
</evidence>
<gene>
    <name evidence="5" type="ORF">SAMN04487891_113154</name>
    <name evidence="6" type="ORF">SAMN05216293_1611</name>
</gene>
<dbReference type="AlphaFoldDB" id="A0A1M6UH36"/>
<dbReference type="EMBL" id="FOKU01000013">
    <property type="protein sequence ID" value="SFC56293.1"/>
    <property type="molecule type" value="Genomic_DNA"/>
</dbReference>
<dbReference type="Proteomes" id="UP000198940">
    <property type="component" value="Unassembled WGS sequence"/>
</dbReference>
<feature type="domain" description="HTH araC/xylS-type" evidence="4">
    <location>
        <begin position="196"/>
        <end position="270"/>
    </location>
</feature>
<keyword evidence="2" id="KW-0238">DNA-binding</keyword>
<dbReference type="SUPFAM" id="SSF46689">
    <property type="entry name" value="Homeodomain-like"/>
    <property type="match status" value="1"/>
</dbReference>
<comment type="caution">
    <text evidence="6">The sequence shown here is derived from an EMBL/GenBank/DDBJ whole genome shotgun (WGS) entry which is preliminary data.</text>
</comment>
<dbReference type="InterPro" id="IPR009057">
    <property type="entry name" value="Homeodomain-like_sf"/>
</dbReference>
<dbReference type="GO" id="GO:0043565">
    <property type="term" value="F:sequence-specific DNA binding"/>
    <property type="evidence" value="ECO:0007669"/>
    <property type="project" value="InterPro"/>
</dbReference>
<dbReference type="Pfam" id="PF20240">
    <property type="entry name" value="DUF6597"/>
    <property type="match status" value="1"/>
</dbReference>
<accession>A0A1M6UH36</accession>
<dbReference type="InterPro" id="IPR050204">
    <property type="entry name" value="AraC_XylS_family_regulators"/>
</dbReference>
<dbReference type="PANTHER" id="PTHR46796">
    <property type="entry name" value="HTH-TYPE TRANSCRIPTIONAL ACTIVATOR RHAS-RELATED"/>
    <property type="match status" value="1"/>
</dbReference>
<keyword evidence="8" id="KW-1185">Reference proteome</keyword>
<dbReference type="InterPro" id="IPR046532">
    <property type="entry name" value="DUF6597"/>
</dbReference>
<dbReference type="SMART" id="SM00342">
    <property type="entry name" value="HTH_ARAC"/>
    <property type="match status" value="1"/>
</dbReference>
<proteinExistence type="predicted"/>
<evidence type="ECO:0000256" key="2">
    <source>
        <dbReference type="ARBA" id="ARBA00023125"/>
    </source>
</evidence>
<dbReference type="RefSeq" id="WP_072878735.1">
    <property type="nucleotide sequence ID" value="NZ_FOKU01000013.1"/>
</dbReference>
<dbReference type="GO" id="GO:0003700">
    <property type="term" value="F:DNA-binding transcription factor activity"/>
    <property type="evidence" value="ECO:0007669"/>
    <property type="project" value="InterPro"/>
</dbReference>
<dbReference type="STRING" id="1055723.SAMN05216293_1611"/>
<dbReference type="PANTHER" id="PTHR46796:SF13">
    <property type="entry name" value="HTH-TYPE TRANSCRIPTIONAL ACTIVATOR RHAS"/>
    <property type="match status" value="1"/>
</dbReference>
<evidence type="ECO:0000313" key="5">
    <source>
        <dbReference type="EMBL" id="SFC56293.1"/>
    </source>
</evidence>
<name>A0A1M6UH36_9FLAO</name>
<evidence type="ECO:0000313" key="8">
    <source>
        <dbReference type="Proteomes" id="UP000198940"/>
    </source>
</evidence>
<sequence length="270" mass="31421">MDKLTIIKNLYRPLQPTIGPSDDDVSYREIKPKQALSDMVYCFWQLRTIRPLGQQFTYRVVADGCIDIFFDMAETGKSFIMGFCQKYTEFPLADTFNYVGIRFYPTMFPQLFHISAKKLSNNAFELDQIVPELAKFIKNKITADMELPQIVVPLNAYLAEVVSNTELHMDHRLYGALHLILQNQEILKIERDLDTGISPRQLRRLFDYYIGTSPKTFSKVIQFQNVLRAQLTVQNLRTNKVFYDSGYSDQAHFIRDFKNFYGVTPTTAFK</sequence>
<reference evidence="6 7" key="1">
    <citation type="submission" date="2016-11" db="EMBL/GenBank/DDBJ databases">
        <authorList>
            <person name="Varghese N."/>
            <person name="Submissions S."/>
        </authorList>
    </citation>
    <scope>NUCLEOTIDE SEQUENCE [LARGE SCALE GENOMIC DNA]</scope>
    <source>
        <strain evidence="6 7">CGMCC 1.12174</strain>
        <strain evidence="5 8">DSM 26351</strain>
    </source>
</reference>
<evidence type="ECO:0000259" key="4">
    <source>
        <dbReference type="PROSITE" id="PS01124"/>
    </source>
</evidence>
<dbReference type="Pfam" id="PF12833">
    <property type="entry name" value="HTH_18"/>
    <property type="match status" value="1"/>
</dbReference>
<dbReference type="EMBL" id="FRAT01000004">
    <property type="protein sequence ID" value="SHK68481.1"/>
    <property type="molecule type" value="Genomic_DNA"/>
</dbReference>
<dbReference type="PROSITE" id="PS01124">
    <property type="entry name" value="HTH_ARAC_FAMILY_2"/>
    <property type="match status" value="1"/>
</dbReference>
<protein>
    <submittedName>
        <fullName evidence="6">Helix-turn-helix domain-containing protein</fullName>
    </submittedName>
</protein>
<dbReference type="Proteomes" id="UP000184031">
    <property type="component" value="Unassembled WGS sequence"/>
</dbReference>